<evidence type="ECO:0000256" key="4">
    <source>
        <dbReference type="ARBA" id="ARBA00022679"/>
    </source>
</evidence>
<gene>
    <name evidence="7" type="ORF">UFOPK2625_00626</name>
</gene>
<comment type="catalytic activity">
    <reaction evidence="1">
        <text>guanosine(46) in tRNA + S-adenosyl-L-methionine = N(7)-methylguanosine(46) in tRNA + S-adenosyl-L-homocysteine</text>
        <dbReference type="Rhea" id="RHEA:42708"/>
        <dbReference type="Rhea" id="RHEA-COMP:10188"/>
        <dbReference type="Rhea" id="RHEA-COMP:10189"/>
        <dbReference type="ChEBI" id="CHEBI:57856"/>
        <dbReference type="ChEBI" id="CHEBI:59789"/>
        <dbReference type="ChEBI" id="CHEBI:74269"/>
        <dbReference type="ChEBI" id="CHEBI:74480"/>
        <dbReference type="EC" id="2.1.1.33"/>
    </reaction>
</comment>
<evidence type="ECO:0000313" key="7">
    <source>
        <dbReference type="EMBL" id="CAB4703514.1"/>
    </source>
</evidence>
<dbReference type="HAMAP" id="MF_01057">
    <property type="entry name" value="tRNA_methyltr_TrmB"/>
    <property type="match status" value="1"/>
</dbReference>
<evidence type="ECO:0000256" key="3">
    <source>
        <dbReference type="ARBA" id="ARBA00022603"/>
    </source>
</evidence>
<dbReference type="SUPFAM" id="SSF53335">
    <property type="entry name" value="S-adenosyl-L-methionine-dependent methyltransferases"/>
    <property type="match status" value="1"/>
</dbReference>
<keyword evidence="3" id="KW-0489">Methyltransferase</keyword>
<dbReference type="PANTHER" id="PTHR23417">
    <property type="entry name" value="3-DEOXY-D-MANNO-OCTULOSONIC-ACID TRANSFERASE/TRNA GUANINE-N 7 - -METHYLTRANSFERASE"/>
    <property type="match status" value="1"/>
</dbReference>
<dbReference type="PROSITE" id="PS51625">
    <property type="entry name" value="SAM_MT_TRMB"/>
    <property type="match status" value="1"/>
</dbReference>
<dbReference type="GO" id="GO:0008176">
    <property type="term" value="F:tRNA (guanine(46)-N7)-methyltransferase activity"/>
    <property type="evidence" value="ECO:0007669"/>
    <property type="project" value="UniProtKB-EC"/>
</dbReference>
<sequence>MTIRTYIPRRGRVSKRQAAAIAETDGLLLPAGDEVLDLGRIFAGLPVVLEIGFGTGSATVTMAADDLELGILAVDVHTPGLGDLLYRARESHLTNIRAIAGDGLVVAEQMLPELSLAGIRTFFPDPWPKARHHKRRLVTPLNAALLASRTKAGGFWHLATDWQPYAEQIQEVFAASNQWLGGVIPRPQDRPVTRYEATAIHERRDITDLWYVRN</sequence>
<dbReference type="EMBL" id="CAEZXZ010000077">
    <property type="protein sequence ID" value="CAB4703514.1"/>
    <property type="molecule type" value="Genomic_DNA"/>
</dbReference>
<proteinExistence type="inferred from homology"/>
<dbReference type="InterPro" id="IPR055361">
    <property type="entry name" value="tRNA_methyltr_TrmB_bact"/>
</dbReference>
<dbReference type="InterPro" id="IPR029063">
    <property type="entry name" value="SAM-dependent_MTases_sf"/>
</dbReference>
<evidence type="ECO:0000256" key="6">
    <source>
        <dbReference type="ARBA" id="ARBA00022694"/>
    </source>
</evidence>
<dbReference type="AlphaFoldDB" id="A0A6J6Q6C1"/>
<dbReference type="Pfam" id="PF02390">
    <property type="entry name" value="Methyltransf_4"/>
    <property type="match status" value="1"/>
</dbReference>
<evidence type="ECO:0000256" key="1">
    <source>
        <dbReference type="ARBA" id="ARBA00000142"/>
    </source>
</evidence>
<dbReference type="InterPro" id="IPR003358">
    <property type="entry name" value="tRNA_(Gua-N-7)_MeTrfase_Trmb"/>
</dbReference>
<dbReference type="PANTHER" id="PTHR23417:SF14">
    <property type="entry name" value="PENTACOTRIPEPTIDE-REPEAT REGION OF PRORP DOMAIN-CONTAINING PROTEIN"/>
    <property type="match status" value="1"/>
</dbReference>
<accession>A0A6J6Q6C1</accession>
<name>A0A6J6Q6C1_9ZZZZ</name>
<evidence type="ECO:0000256" key="5">
    <source>
        <dbReference type="ARBA" id="ARBA00022691"/>
    </source>
</evidence>
<evidence type="ECO:0000256" key="2">
    <source>
        <dbReference type="ARBA" id="ARBA00011977"/>
    </source>
</evidence>
<dbReference type="GO" id="GO:0043527">
    <property type="term" value="C:tRNA methyltransferase complex"/>
    <property type="evidence" value="ECO:0007669"/>
    <property type="project" value="TreeGrafter"/>
</dbReference>
<protein>
    <recommendedName>
        <fullName evidence="2">tRNA (guanine(46)-N(7))-methyltransferase</fullName>
        <ecNumber evidence="2">2.1.1.33</ecNumber>
    </recommendedName>
</protein>
<organism evidence="7">
    <name type="scientific">freshwater metagenome</name>
    <dbReference type="NCBI Taxonomy" id="449393"/>
    <lineage>
        <taxon>unclassified sequences</taxon>
        <taxon>metagenomes</taxon>
        <taxon>ecological metagenomes</taxon>
    </lineage>
</organism>
<keyword evidence="5" id="KW-0949">S-adenosyl-L-methionine</keyword>
<keyword evidence="6" id="KW-0819">tRNA processing</keyword>
<reference evidence="7" key="1">
    <citation type="submission" date="2020-05" db="EMBL/GenBank/DDBJ databases">
        <authorList>
            <person name="Chiriac C."/>
            <person name="Salcher M."/>
            <person name="Ghai R."/>
            <person name="Kavagutti S V."/>
        </authorList>
    </citation>
    <scope>NUCLEOTIDE SEQUENCE</scope>
</reference>
<keyword evidence="4" id="KW-0808">Transferase</keyword>
<dbReference type="EC" id="2.1.1.33" evidence="2"/>
<dbReference type="Gene3D" id="3.40.50.150">
    <property type="entry name" value="Vaccinia Virus protein VP39"/>
    <property type="match status" value="1"/>
</dbReference>